<dbReference type="InterPro" id="IPR011041">
    <property type="entry name" value="Quinoprot_gluc/sorb_DH_b-prop"/>
</dbReference>
<dbReference type="Gene3D" id="2.120.10.30">
    <property type="entry name" value="TolB, C-terminal domain"/>
    <property type="match status" value="1"/>
</dbReference>
<dbReference type="GO" id="GO:0009055">
    <property type="term" value="F:electron transfer activity"/>
    <property type="evidence" value="ECO:0007669"/>
    <property type="project" value="InterPro"/>
</dbReference>
<dbReference type="SUPFAM" id="SSF48371">
    <property type="entry name" value="ARM repeat"/>
    <property type="match status" value="1"/>
</dbReference>
<dbReference type="SUPFAM" id="SSF46626">
    <property type="entry name" value="Cytochrome c"/>
    <property type="match status" value="1"/>
</dbReference>
<name>A0A975PGC3_9BACT</name>
<dbReference type="Gene3D" id="1.10.760.10">
    <property type="entry name" value="Cytochrome c-like domain"/>
    <property type="match status" value="1"/>
</dbReference>
<evidence type="ECO:0000256" key="2">
    <source>
        <dbReference type="ARBA" id="ARBA00022723"/>
    </source>
</evidence>
<dbReference type="Proteomes" id="UP000676169">
    <property type="component" value="Chromosome"/>
</dbReference>
<dbReference type="EMBL" id="CP073100">
    <property type="protein sequence ID" value="QUE52450.1"/>
    <property type="molecule type" value="Genomic_DNA"/>
</dbReference>
<dbReference type="PROSITE" id="PS51007">
    <property type="entry name" value="CYTC"/>
    <property type="match status" value="1"/>
</dbReference>
<dbReference type="NCBIfam" id="TIGR02603">
    <property type="entry name" value="CxxCH_TIGR02603"/>
    <property type="match status" value="1"/>
</dbReference>
<dbReference type="InterPro" id="IPR011989">
    <property type="entry name" value="ARM-like"/>
</dbReference>
<dbReference type="GO" id="GO:0020037">
    <property type="term" value="F:heme binding"/>
    <property type="evidence" value="ECO:0007669"/>
    <property type="project" value="InterPro"/>
</dbReference>
<dbReference type="Pfam" id="PF13646">
    <property type="entry name" value="HEAT_2"/>
    <property type="match status" value="1"/>
</dbReference>
<evidence type="ECO:0000259" key="5">
    <source>
        <dbReference type="PROSITE" id="PS51007"/>
    </source>
</evidence>
<dbReference type="PANTHER" id="PTHR33546:SF1">
    <property type="entry name" value="LARGE, MULTIFUNCTIONAL SECRETED PROTEIN"/>
    <property type="match status" value="1"/>
</dbReference>
<dbReference type="InterPro" id="IPR036909">
    <property type="entry name" value="Cyt_c-like_dom_sf"/>
</dbReference>
<dbReference type="Gene3D" id="1.25.10.10">
    <property type="entry name" value="Leucine-rich Repeat Variant"/>
    <property type="match status" value="1"/>
</dbReference>
<organism evidence="6 7">
    <name type="scientific">Luteolibacter ambystomatis</name>
    <dbReference type="NCBI Taxonomy" id="2824561"/>
    <lineage>
        <taxon>Bacteria</taxon>
        <taxon>Pseudomonadati</taxon>
        <taxon>Verrucomicrobiota</taxon>
        <taxon>Verrucomicrobiia</taxon>
        <taxon>Verrucomicrobiales</taxon>
        <taxon>Verrucomicrobiaceae</taxon>
        <taxon>Luteolibacter</taxon>
    </lineage>
</organism>
<dbReference type="GO" id="GO:0046872">
    <property type="term" value="F:metal ion binding"/>
    <property type="evidence" value="ECO:0007669"/>
    <property type="project" value="UniProtKB-KW"/>
</dbReference>
<dbReference type="SUPFAM" id="SSF50952">
    <property type="entry name" value="Soluble quinoprotein glucose dehydrogenase"/>
    <property type="match status" value="1"/>
</dbReference>
<evidence type="ECO:0000256" key="1">
    <source>
        <dbReference type="ARBA" id="ARBA00022617"/>
    </source>
</evidence>
<dbReference type="InterPro" id="IPR055557">
    <property type="entry name" value="DUF7133"/>
</dbReference>
<evidence type="ECO:0000256" key="3">
    <source>
        <dbReference type="ARBA" id="ARBA00023004"/>
    </source>
</evidence>
<feature type="domain" description="Cytochrome c" evidence="5">
    <location>
        <begin position="873"/>
        <end position="1008"/>
    </location>
</feature>
<keyword evidence="2 4" id="KW-0479">Metal-binding</keyword>
<evidence type="ECO:0000313" key="6">
    <source>
        <dbReference type="EMBL" id="QUE52450.1"/>
    </source>
</evidence>
<evidence type="ECO:0000313" key="7">
    <source>
        <dbReference type="Proteomes" id="UP000676169"/>
    </source>
</evidence>
<reference evidence="6" key="1">
    <citation type="submission" date="2021-04" db="EMBL/GenBank/DDBJ databases">
        <title>Luteolibacter sp. 32A isolated from the skin of an Anderson's salamander (Ambystoma andersonii).</title>
        <authorList>
            <person name="Spergser J."/>
            <person name="Busse H.-J."/>
        </authorList>
    </citation>
    <scope>NUCLEOTIDE SEQUENCE</scope>
    <source>
        <strain evidence="6">32A</strain>
    </source>
</reference>
<evidence type="ECO:0000256" key="4">
    <source>
        <dbReference type="PROSITE-ProRule" id="PRU00433"/>
    </source>
</evidence>
<dbReference type="KEGG" id="lamb:KBB96_06040"/>
<gene>
    <name evidence="6" type="ORF">KBB96_06040</name>
</gene>
<dbReference type="InterPro" id="IPR011042">
    <property type="entry name" value="6-blade_b-propeller_TolB-like"/>
</dbReference>
<accession>A0A975PGC3</accession>
<dbReference type="InterPro" id="IPR004155">
    <property type="entry name" value="PBS_lyase_HEAT"/>
</dbReference>
<dbReference type="InterPro" id="IPR016024">
    <property type="entry name" value="ARM-type_fold"/>
</dbReference>
<dbReference type="SMART" id="SM00567">
    <property type="entry name" value="EZ_HEAT"/>
    <property type="match status" value="3"/>
</dbReference>
<dbReference type="AlphaFoldDB" id="A0A975PGC3"/>
<dbReference type="InterPro" id="IPR013427">
    <property type="entry name" value="Haem-bd_dom_put"/>
</dbReference>
<dbReference type="InterPro" id="IPR009056">
    <property type="entry name" value="Cyt_c-like_dom"/>
</dbReference>
<keyword evidence="1 4" id="KW-0349">Heme</keyword>
<dbReference type="Pfam" id="PF23500">
    <property type="entry name" value="DUF7133"/>
    <property type="match status" value="1"/>
</dbReference>
<dbReference type="RefSeq" id="WP_211633492.1">
    <property type="nucleotide sequence ID" value="NZ_CP073100.1"/>
</dbReference>
<proteinExistence type="predicted"/>
<sequence length="1008" mass="109172">MKTASAVPGFLIILVIAAGGVPENKRIVRIGPEMVNPLAASRDTDGSVYALDGGAPKQPARVFRMAATNRPEIFSQQFPSPRAPGGLMAWRGTVLLEASPEAWELRDTDGNGKADQSRVLLKGLGTDPTRWEHGLTGAVRGPDGRFYWAVGDAGVDATAREGYPLTLPDAGCVIRCNPDGSALEIYAHGLRDVRQLAFDEFGNLFGIDQVPGPVEYGRLLYIAEKADYGWRSYYGDRKKGWNPWRDEILTRGPEHPATVMPSTTGYSGKPASGLVAMPGGGLLVVPIPAAEPIRLRIVESGAGFRVDDEMTLETGIAASYALSASDGGLLLLGSPTHAPDNRGMFRWQSFGKTTRSKVSIPKSPAAQASVEELLARLAHDDEIVRADAQWELVARPETTARLLQAAIELKDRPLPLAHVLWALSCRRVFDRPLFLELIHSKQPEVRLQAVRWAGGMNAGVAEDLIPILQDPSLRVRYHAAMALGKTHSPDALEPLLTMLAENDNRDPWLQHAGVIALRGYWLADVLRIAREHPSAAVRLAAVASVADRAPERLSALRQEPDPGVRAETIRAMYQAKLPPNGPDRESSAAKLAWLLFNDAKDLTPGATRRALAAARLSPDHFSGDLLVKFIGNPNQSEGLRVEALKLLATWNIALKVDPLDGRPREIGKGKPIDRDLAGLLGSLIYGRSPALAAAARETATAMKIEPAGSIPRALVEATDANMPVNQRILAMELLARNRRAAFKDVLERLLRDGNTEIRFAAARLAIHMDPDQVAEFSGKILSSSSSIAELRQALALLMQTYSDEVIPILISCLDAAAHDRWPTEATLELMDSAEKTLDSIPDVKLAKSLAEFQAHLRTRLGKLAPFAGGLSGGDATRGRDIFENYLTARCMDCHQGKAEAEGLVPKLDHIGAAGRLFILESLVLPGEHLERAYATITVTRRNGSVVTGSLRMETSSSLTLKKPDGSEEVVNVSDIVARTAPVSPMPSSDQRLTGKQIRDLVEYLSGRQ</sequence>
<protein>
    <submittedName>
        <fullName evidence="6">HEAT repeat domain-containing protein</fullName>
    </submittedName>
</protein>
<dbReference type="PANTHER" id="PTHR33546">
    <property type="entry name" value="LARGE, MULTIFUNCTIONAL SECRETED PROTEIN-RELATED"/>
    <property type="match status" value="1"/>
</dbReference>
<keyword evidence="3 4" id="KW-0408">Iron</keyword>
<keyword evidence="7" id="KW-1185">Reference proteome</keyword>